<gene>
    <name evidence="2" type="ORF">IMSHALPRED_003985</name>
</gene>
<evidence type="ECO:0000313" key="3">
    <source>
        <dbReference type="Proteomes" id="UP000664534"/>
    </source>
</evidence>
<dbReference type="EMBL" id="CAJPDT010000002">
    <property type="protein sequence ID" value="CAF9905820.1"/>
    <property type="molecule type" value="Genomic_DNA"/>
</dbReference>
<dbReference type="AlphaFoldDB" id="A0A8H3EHQ2"/>
<dbReference type="Proteomes" id="UP000664534">
    <property type="component" value="Unassembled WGS sequence"/>
</dbReference>
<dbReference type="OrthoDB" id="5417273at2759"/>
<comment type="caution">
    <text evidence="2">The sequence shown here is derived from an EMBL/GenBank/DDBJ whole genome shotgun (WGS) entry which is preliminary data.</text>
</comment>
<feature type="region of interest" description="Disordered" evidence="1">
    <location>
        <begin position="18"/>
        <end position="37"/>
    </location>
</feature>
<accession>A0A8H3EHQ2</accession>
<evidence type="ECO:0000313" key="2">
    <source>
        <dbReference type="EMBL" id="CAF9905820.1"/>
    </source>
</evidence>
<name>A0A8H3EHQ2_9LECA</name>
<keyword evidence="3" id="KW-1185">Reference proteome</keyword>
<sequence>MACNNSLTSLMSRLNVQLDPKSSNDSSSSMHPDTFESETALSNVSELPKWCGFLALPRELRDPIYSDLVRAGHVAILRVSQQLHDEAVEGLYKQGIFRISLRTPISEQSYNVLQQHMAAMKERVQNLNIFMEFPSDNSAHDIFSGSYGKLTLDLLRSWQGSGACHLTLIFHYYYGTRMRTEALDFIRTLESFKLVTLKINFVTNYHHMDRRRTDLEPSHLRTIRFFAASLSSSLGAPKWACDPYPRSIYPPQQDWRLLSPFPNAHHLVFHPREMG</sequence>
<reference evidence="2" key="1">
    <citation type="submission" date="2021-03" db="EMBL/GenBank/DDBJ databases">
        <authorList>
            <person name="Tagirdzhanova G."/>
        </authorList>
    </citation>
    <scope>NUCLEOTIDE SEQUENCE</scope>
</reference>
<protein>
    <submittedName>
        <fullName evidence="2">Uncharacterized protein</fullName>
    </submittedName>
</protein>
<evidence type="ECO:0000256" key="1">
    <source>
        <dbReference type="SAM" id="MobiDB-lite"/>
    </source>
</evidence>
<proteinExistence type="predicted"/>
<organism evidence="2 3">
    <name type="scientific">Imshaugia aleurites</name>
    <dbReference type="NCBI Taxonomy" id="172621"/>
    <lineage>
        <taxon>Eukaryota</taxon>
        <taxon>Fungi</taxon>
        <taxon>Dikarya</taxon>
        <taxon>Ascomycota</taxon>
        <taxon>Pezizomycotina</taxon>
        <taxon>Lecanoromycetes</taxon>
        <taxon>OSLEUM clade</taxon>
        <taxon>Lecanoromycetidae</taxon>
        <taxon>Lecanorales</taxon>
        <taxon>Lecanorineae</taxon>
        <taxon>Parmeliaceae</taxon>
        <taxon>Imshaugia</taxon>
    </lineage>
</organism>